<name>A0A6L2N2J9_TANCI</name>
<protein>
    <submittedName>
        <fullName evidence="1">Uncharacterized protein</fullName>
    </submittedName>
</protein>
<reference evidence="1" key="1">
    <citation type="journal article" date="2019" name="Sci. Rep.">
        <title>Draft genome of Tanacetum cinerariifolium, the natural source of mosquito coil.</title>
        <authorList>
            <person name="Yamashiro T."/>
            <person name="Shiraishi A."/>
            <person name="Satake H."/>
            <person name="Nakayama K."/>
        </authorList>
    </citation>
    <scope>NUCLEOTIDE SEQUENCE</scope>
</reference>
<dbReference type="EMBL" id="BKCJ010008076">
    <property type="protein sequence ID" value="GEU80431.1"/>
    <property type="molecule type" value="Genomic_DNA"/>
</dbReference>
<proteinExistence type="predicted"/>
<evidence type="ECO:0000313" key="1">
    <source>
        <dbReference type="EMBL" id="GEU80431.1"/>
    </source>
</evidence>
<dbReference type="AlphaFoldDB" id="A0A6L2N2J9"/>
<organism evidence="1">
    <name type="scientific">Tanacetum cinerariifolium</name>
    <name type="common">Dalmatian daisy</name>
    <name type="synonym">Chrysanthemum cinerariifolium</name>
    <dbReference type="NCBI Taxonomy" id="118510"/>
    <lineage>
        <taxon>Eukaryota</taxon>
        <taxon>Viridiplantae</taxon>
        <taxon>Streptophyta</taxon>
        <taxon>Embryophyta</taxon>
        <taxon>Tracheophyta</taxon>
        <taxon>Spermatophyta</taxon>
        <taxon>Magnoliopsida</taxon>
        <taxon>eudicotyledons</taxon>
        <taxon>Gunneridae</taxon>
        <taxon>Pentapetalae</taxon>
        <taxon>asterids</taxon>
        <taxon>campanulids</taxon>
        <taxon>Asterales</taxon>
        <taxon>Asteraceae</taxon>
        <taxon>Asteroideae</taxon>
        <taxon>Anthemideae</taxon>
        <taxon>Anthemidinae</taxon>
        <taxon>Tanacetum</taxon>
    </lineage>
</organism>
<gene>
    <name evidence="1" type="ORF">Tci_052409</name>
</gene>
<comment type="caution">
    <text evidence="1">The sequence shown here is derived from an EMBL/GenBank/DDBJ whole genome shotgun (WGS) entry which is preliminary data.</text>
</comment>
<accession>A0A6L2N2J9</accession>
<sequence length="173" mass="20600">MHARLIYRGDKVSESPRVHKKWKAKVPQDIPPIAMNCEMLDQTQMIRCYHLESKVLIAEDDLRINPPDKTYMRKANDKENDEHVTRRTKTVFYELVTKKRTTFLKYYYCQNPRINVDLKLGLLQESFRRKACLVAMMIAAQHQAQKKMNLKIHRRREVFTEDDGWDRASDFGI</sequence>